<feature type="compositionally biased region" description="Basic and acidic residues" evidence="1">
    <location>
        <begin position="227"/>
        <end position="255"/>
    </location>
</feature>
<feature type="compositionally biased region" description="Low complexity" evidence="1">
    <location>
        <begin position="256"/>
        <end position="274"/>
    </location>
</feature>
<dbReference type="AlphaFoldDB" id="A0A286UWI2"/>
<sequence length="274" mass="31703">MAERPTPESMTRELIRKASMREPSKLPLDDYFECTNSTLTLFQKPKKSEMHFILLPRIGKSHTSQYRTVENLRDIYTWLNAPGVPEEEKYKLIDDMVEGANIVINIMEEEMKKTYGYRWGIHIGFGAAPSIHFLHVHILSDDYAFIKSKEQWNKFDPEHEYFVRLDAVLTWFWSKSIASSSANIRNRNLIYRTPPYDCHHKHCDYVPGSFAELKRHLVAYFKKEQDDGKRTLENRARREREREAKEKAKAAKEAADAAAAAASDGGASSSKIQD</sequence>
<dbReference type="Proteomes" id="UP000217199">
    <property type="component" value="Unassembled WGS sequence"/>
</dbReference>
<evidence type="ECO:0000313" key="2">
    <source>
        <dbReference type="EMBL" id="PAV23882.1"/>
    </source>
</evidence>
<dbReference type="SUPFAM" id="SSF54197">
    <property type="entry name" value="HIT-like"/>
    <property type="match status" value="1"/>
</dbReference>
<dbReference type="OrthoDB" id="3512845at2759"/>
<dbReference type="STRING" id="2282107.A0A286UWI2"/>
<dbReference type="InterPro" id="IPR036265">
    <property type="entry name" value="HIT-like_sf"/>
</dbReference>
<keyword evidence="3" id="KW-1185">Reference proteome</keyword>
<accession>A0A286UWI2</accession>
<dbReference type="FunCoup" id="A0A286UWI2">
    <property type="interactions" value="396"/>
</dbReference>
<evidence type="ECO:0000313" key="3">
    <source>
        <dbReference type="Proteomes" id="UP000217199"/>
    </source>
</evidence>
<feature type="region of interest" description="Disordered" evidence="1">
    <location>
        <begin position="227"/>
        <end position="274"/>
    </location>
</feature>
<comment type="caution">
    <text evidence="2">The sequence shown here is derived from an EMBL/GenBank/DDBJ whole genome shotgun (WGS) entry which is preliminary data.</text>
</comment>
<reference evidence="2 3" key="1">
    <citation type="journal article" date="2017" name="Mol. Ecol.">
        <title>Comparative and population genomic landscape of Phellinus noxius: A hypervariable fungus causing root rot in trees.</title>
        <authorList>
            <person name="Chung C.L."/>
            <person name="Lee T.J."/>
            <person name="Akiba M."/>
            <person name="Lee H.H."/>
            <person name="Kuo T.H."/>
            <person name="Liu D."/>
            <person name="Ke H.M."/>
            <person name="Yokoi T."/>
            <person name="Roa M.B."/>
            <person name="Lu M.J."/>
            <person name="Chang Y.Y."/>
            <person name="Ann P.J."/>
            <person name="Tsai J.N."/>
            <person name="Chen C.Y."/>
            <person name="Tzean S.S."/>
            <person name="Ota Y."/>
            <person name="Hattori T."/>
            <person name="Sahashi N."/>
            <person name="Liou R.F."/>
            <person name="Kikuchi T."/>
            <person name="Tsai I.J."/>
        </authorList>
    </citation>
    <scope>NUCLEOTIDE SEQUENCE [LARGE SCALE GENOMIC DNA]</scope>
    <source>
        <strain evidence="2 3">FFPRI411160</strain>
    </source>
</reference>
<name>A0A286UWI2_9AGAM</name>
<protein>
    <submittedName>
        <fullName evidence="2">HIT</fullName>
    </submittedName>
</protein>
<dbReference type="InParanoid" id="A0A286UWI2"/>
<organism evidence="2 3">
    <name type="scientific">Pyrrhoderma noxium</name>
    <dbReference type="NCBI Taxonomy" id="2282107"/>
    <lineage>
        <taxon>Eukaryota</taxon>
        <taxon>Fungi</taxon>
        <taxon>Dikarya</taxon>
        <taxon>Basidiomycota</taxon>
        <taxon>Agaricomycotina</taxon>
        <taxon>Agaricomycetes</taxon>
        <taxon>Hymenochaetales</taxon>
        <taxon>Hymenochaetaceae</taxon>
        <taxon>Pyrrhoderma</taxon>
    </lineage>
</organism>
<gene>
    <name evidence="2" type="ORF">PNOK_0095000</name>
</gene>
<dbReference type="EMBL" id="NBII01000001">
    <property type="protein sequence ID" value="PAV23882.1"/>
    <property type="molecule type" value="Genomic_DNA"/>
</dbReference>
<evidence type="ECO:0000256" key="1">
    <source>
        <dbReference type="SAM" id="MobiDB-lite"/>
    </source>
</evidence>
<proteinExistence type="predicted"/>
<dbReference type="Gene3D" id="3.30.428.10">
    <property type="entry name" value="HIT-like"/>
    <property type="match status" value="1"/>
</dbReference>